<evidence type="ECO:0000313" key="2">
    <source>
        <dbReference type="EMBL" id="TGZ61685.1"/>
    </source>
</evidence>
<dbReference type="Proteomes" id="UP000308267">
    <property type="component" value="Unassembled WGS sequence"/>
</dbReference>
<evidence type="ECO:0000256" key="1">
    <source>
        <dbReference type="SAM" id="MobiDB-lite"/>
    </source>
</evidence>
<evidence type="ECO:0000313" key="3">
    <source>
        <dbReference type="Proteomes" id="UP000308267"/>
    </source>
</evidence>
<keyword evidence="3" id="KW-1185">Reference proteome</keyword>
<feature type="compositionally biased region" description="Low complexity" evidence="1">
    <location>
        <begin position="236"/>
        <end position="250"/>
    </location>
</feature>
<protein>
    <submittedName>
        <fullName evidence="2">Uncharacterized protein</fullName>
    </submittedName>
</protein>
<reference evidence="2 3" key="1">
    <citation type="journal article" date="2019" name="BMC Genomics">
        <title>New insights from Opisthorchis felineus genome: update on genomics of the epidemiologically important liver flukes.</title>
        <authorList>
            <person name="Ershov N.I."/>
            <person name="Mordvinov V.A."/>
            <person name="Prokhortchouk E.B."/>
            <person name="Pakharukova M.Y."/>
            <person name="Gunbin K.V."/>
            <person name="Ustyantsev K."/>
            <person name="Genaev M.A."/>
            <person name="Blinov A.G."/>
            <person name="Mazur A."/>
            <person name="Boulygina E."/>
            <person name="Tsygankova S."/>
            <person name="Khrameeva E."/>
            <person name="Chekanov N."/>
            <person name="Fan G."/>
            <person name="Xiao A."/>
            <person name="Zhang H."/>
            <person name="Xu X."/>
            <person name="Yang H."/>
            <person name="Solovyev V."/>
            <person name="Lee S.M."/>
            <person name="Liu X."/>
            <person name="Afonnikov D.A."/>
            <person name="Skryabin K.G."/>
        </authorList>
    </citation>
    <scope>NUCLEOTIDE SEQUENCE [LARGE SCALE GENOMIC DNA]</scope>
    <source>
        <strain evidence="2">AK-0245</strain>
        <tissue evidence="2">Whole organism</tissue>
    </source>
</reference>
<dbReference type="AlphaFoldDB" id="A0A4S2LDV6"/>
<proteinExistence type="predicted"/>
<comment type="caution">
    <text evidence="2">The sequence shown here is derived from an EMBL/GenBank/DDBJ whole genome shotgun (WGS) entry which is preliminary data.</text>
</comment>
<dbReference type="EMBL" id="SJOL01007826">
    <property type="protein sequence ID" value="TGZ61685.1"/>
    <property type="molecule type" value="Genomic_DNA"/>
</dbReference>
<dbReference type="OrthoDB" id="6260127at2759"/>
<organism evidence="2 3">
    <name type="scientific">Opisthorchis felineus</name>
    <dbReference type="NCBI Taxonomy" id="147828"/>
    <lineage>
        <taxon>Eukaryota</taxon>
        <taxon>Metazoa</taxon>
        <taxon>Spiralia</taxon>
        <taxon>Lophotrochozoa</taxon>
        <taxon>Platyhelminthes</taxon>
        <taxon>Trematoda</taxon>
        <taxon>Digenea</taxon>
        <taxon>Opisthorchiida</taxon>
        <taxon>Opisthorchiata</taxon>
        <taxon>Opisthorchiidae</taxon>
        <taxon>Opisthorchis</taxon>
    </lineage>
</organism>
<sequence length="565" mass="62707">MMQRIENNAGEICPSSRARFISEDNLGVLLNYPLEKLPLRSLNQSWYEILPFDFYTKVCQKAASRVPCLGAEQYEHTILNNFAQNLLAEYLFVSPDGDLYHEFDLGMIGSSICWQVSHKSSGSGFHVAHPDGYVLAKSMPLQFPRKISRPPADTSLRITLPTEALSMKRNRRSSLALLKCNAQENMELIRLFVQNSASEQHAGTDERIEANDLFESSPIREPSTTAPSDARGTFTSSLVSADSGSAAGASQKMSNSRVSILNTEKGGPGRQSLTSVCGIEVPSEELEDLTGVPLEFAIAELFLRRAVRSLSVENRGHPVVARLESRKSGTLPEACEEKRLSVALKATDKLRPEQRVSLVKSPGMETDGMLFKQKTPRASLCKVHLPQRPLFIREQETTEEPSIHLNDIGSKITMSWATVDSTEITNGLKMTNLPGQSSNSEIFDQIFEGTDHFTPPEKADKALQVSLSFLKFNEDEPRRDDRRQSHLGAATSCSCGCHGPINGQDFRRSSPNDLQTNSSFSISTTGLLRKLRQEAFERTKAKSERLAFTSTNPLFAIPPKHLFKR</sequence>
<accession>A0A4S2LDV6</accession>
<feature type="region of interest" description="Disordered" evidence="1">
    <location>
        <begin position="200"/>
        <end position="255"/>
    </location>
</feature>
<gene>
    <name evidence="2" type="ORF">CRM22_007851</name>
</gene>
<name>A0A4S2LDV6_OPIFE</name>